<evidence type="ECO:0000313" key="2">
    <source>
        <dbReference type="Proteomes" id="UP001148662"/>
    </source>
</evidence>
<organism evidence="1 2">
    <name type="scientific">Phlebia brevispora</name>
    <dbReference type="NCBI Taxonomy" id="194682"/>
    <lineage>
        <taxon>Eukaryota</taxon>
        <taxon>Fungi</taxon>
        <taxon>Dikarya</taxon>
        <taxon>Basidiomycota</taxon>
        <taxon>Agaricomycotina</taxon>
        <taxon>Agaricomycetes</taxon>
        <taxon>Polyporales</taxon>
        <taxon>Meruliaceae</taxon>
        <taxon>Phlebia</taxon>
    </lineage>
</organism>
<proteinExistence type="predicted"/>
<comment type="caution">
    <text evidence="1">The sequence shown here is derived from an EMBL/GenBank/DDBJ whole genome shotgun (WGS) entry which is preliminary data.</text>
</comment>
<gene>
    <name evidence="1" type="ORF">NM688_g242</name>
</gene>
<reference evidence="1" key="1">
    <citation type="submission" date="2022-07" db="EMBL/GenBank/DDBJ databases">
        <title>Genome Sequence of Phlebia brevispora.</title>
        <authorList>
            <person name="Buettner E."/>
        </authorList>
    </citation>
    <scope>NUCLEOTIDE SEQUENCE</scope>
    <source>
        <strain evidence="1">MPL23</strain>
    </source>
</reference>
<protein>
    <submittedName>
        <fullName evidence="1">Uncharacterized protein</fullName>
    </submittedName>
</protein>
<keyword evidence="2" id="KW-1185">Reference proteome</keyword>
<dbReference type="Proteomes" id="UP001148662">
    <property type="component" value="Unassembled WGS sequence"/>
</dbReference>
<dbReference type="EMBL" id="JANHOG010000017">
    <property type="protein sequence ID" value="KAJ3559604.1"/>
    <property type="molecule type" value="Genomic_DNA"/>
</dbReference>
<accession>A0ACC1TEJ9</accession>
<sequence length="753" mass="84135">MGIVEKIKEIEDEMARTQKNKATEYHLGLLKAKLAKYRAQLLEPQTKSGGAGSGFDVQKSGDARVALIGFPSVGKSTLLSKCTHTQSESAAYEFTTLTAIPGVLEYQGARIQLLDLPGIVEGASQGRGRGRQVVSTAKTADVILMMLDATKSEEQRRLLEIELDAVGIRLNKRKPDVVFKRKTTGGITLNTTVKLTKTDEKTIRTILAGYKLHNCDVMIREDITTDEFIDVLIGTRKYIPCLYVYNKVDAISLEQMDKLAREDHTVVISCELDLNLDYLIERIWAELSLVKVYTKKRGAQPDIDDPVCLRKGATIEDVCNHIHRSLASNFRYSLVWVRYNDCLWRLPLFIPCPEPPPTPWAPYEIPTYTTGDPYELVFLGTGTSSSVPHLDCLTAPPDAKPCRTCLSTLRPEGKKNIRRNTSAVLRVRGQDGEMKTIVIDVGKTFQAAAIEWFPKYGLRRIDAVLITHAHADAMNGLDDLRGWTLRAAIQPYVDLYVSRHTFSEVQRSFPYLVAKEFASGGGDVPEFKWHIIEDRVSFEIEGTGIKITPFSVHHGRFFSTVPPPEYFPTPGSTAPSTAPPSPPAEPGTLRELTVVTEPVKKVQPYLCLGFVIADAIVYLSDVSHIPEDVWALFNRSVNDDKRTPVPPVFILDCLRLLPHTSHLGIAESIEIARRMGAERTYLTGFGHEVSHDEYVTMTEAVGGKVRRKDRLTAVEKEGLERIPEGGTLWVRPAFDGLRVFVSEDGRPWDEEYQ</sequence>
<evidence type="ECO:0000313" key="1">
    <source>
        <dbReference type="EMBL" id="KAJ3559604.1"/>
    </source>
</evidence>
<name>A0ACC1TEJ9_9APHY</name>